<feature type="compositionally biased region" description="Low complexity" evidence="5">
    <location>
        <begin position="266"/>
        <end position="277"/>
    </location>
</feature>
<dbReference type="InterPro" id="IPR021565">
    <property type="entry name" value="Rbsn_Rab-bd"/>
</dbReference>
<evidence type="ECO:0000313" key="7">
    <source>
        <dbReference type="EMBL" id="KAG7558321.1"/>
    </source>
</evidence>
<dbReference type="InterPro" id="IPR017455">
    <property type="entry name" value="Znf_FYVE-rel"/>
</dbReference>
<evidence type="ECO:0000256" key="4">
    <source>
        <dbReference type="PROSITE-ProRule" id="PRU00091"/>
    </source>
</evidence>
<gene>
    <name evidence="7" type="ORF">FFLO_02791</name>
</gene>
<feature type="region of interest" description="Disordered" evidence="5">
    <location>
        <begin position="260"/>
        <end position="294"/>
    </location>
</feature>
<dbReference type="InterPro" id="IPR036531">
    <property type="entry name" value="Rbsn_Rab-bd_sf"/>
</dbReference>
<dbReference type="InterPro" id="IPR000306">
    <property type="entry name" value="Znf_FYVE"/>
</dbReference>
<feature type="compositionally biased region" description="Low complexity" evidence="5">
    <location>
        <begin position="45"/>
        <end position="60"/>
    </location>
</feature>
<sequence>MKPRPQTPPAGTSPAQSPVQTPTNPSSRLFRNTTSPSPAPGPGPGHSADPDPGSSGAPGTATPPRPPNFSSSYSSPPPSTTSAMVAPSSSATTSNLGRPTVTRLGPPKPANMTRLRHVESAHPSQSRSTSQPSTPTPTFTSSQTQVTGLQGSPQLRNVQHHGRTSSTSDVGPANRTALNGGGLLRASTSGQSLDKFTLDGGNATLRTRSYKPGFQPPGVRSTRTQEFDEARRRVGEERGREEGRLGRRWAKLIDLHFNPMAGSDGPTNASASTSAVPSTPPNAGKPSPSRPRLTPQISERFNALTNTLDQVTPKDVWRGFRSVTGVGLEQVELEKKREVERGLVVWEEDGEVRRCRICQSIFSLTNRKHHCRLCGRIVCSLPPTPATILALAAPSSSTSSGSTKTGLPLGTRRETCSLLLVADYRTGKGHEVDEGFVGWMQMGSGVGVSEQGKSGSSTATATARRPDEVQVKGVRTCRECWGVISRKQKMADMRQVSRFSRLYGALKSLEAEIADALPEYQDRIQDLRRADDVDSIKPSPGGIPPELMTLHKHLLALFAEYDAFTKRIRSYPCSPSSAQERVQQAIARQAGLFMAKEAGTLQLLPKLQAQRHKRATSSAAVSIDSSIAPAPPIVDETATLLQPLLEQEAQLETFIAEANAQRKLEDARTLLISLEELRQEIARIAAGVP</sequence>
<name>A0A8K0JMP1_9TREE</name>
<accession>A0A8K0JMP1</accession>
<dbReference type="InterPro" id="IPR013083">
    <property type="entry name" value="Znf_RING/FYVE/PHD"/>
</dbReference>
<feature type="compositionally biased region" description="Low complexity" evidence="5">
    <location>
        <begin position="123"/>
        <end position="147"/>
    </location>
</feature>
<dbReference type="InterPro" id="IPR011011">
    <property type="entry name" value="Znf_FYVE_PHD"/>
</dbReference>
<evidence type="ECO:0000313" key="8">
    <source>
        <dbReference type="Proteomes" id="UP000812966"/>
    </source>
</evidence>
<feature type="region of interest" description="Disordered" evidence="5">
    <location>
        <begin position="447"/>
        <end position="467"/>
    </location>
</feature>
<keyword evidence="1" id="KW-0479">Metal-binding</keyword>
<dbReference type="Pfam" id="PF01363">
    <property type="entry name" value="FYVE"/>
    <property type="match status" value="1"/>
</dbReference>
<protein>
    <recommendedName>
        <fullName evidence="6">FYVE-type domain-containing protein</fullName>
    </recommendedName>
</protein>
<evidence type="ECO:0000256" key="2">
    <source>
        <dbReference type="ARBA" id="ARBA00022771"/>
    </source>
</evidence>
<feature type="compositionally biased region" description="Polar residues" evidence="5">
    <location>
        <begin position="451"/>
        <end position="461"/>
    </location>
</feature>
<dbReference type="GO" id="GO:0008270">
    <property type="term" value="F:zinc ion binding"/>
    <property type="evidence" value="ECO:0007669"/>
    <property type="project" value="UniProtKB-KW"/>
</dbReference>
<dbReference type="AlphaFoldDB" id="A0A8K0JMP1"/>
<comment type="caution">
    <text evidence="7">The sequence shown here is derived from an EMBL/GenBank/DDBJ whole genome shotgun (WGS) entry which is preliminary data.</text>
</comment>
<evidence type="ECO:0000256" key="5">
    <source>
        <dbReference type="SAM" id="MobiDB-lite"/>
    </source>
</evidence>
<reference evidence="7" key="1">
    <citation type="submission" date="2020-04" db="EMBL/GenBank/DDBJ databases">
        <title>Analysis of mating type loci in Filobasidium floriforme.</title>
        <authorList>
            <person name="Nowrousian M."/>
        </authorList>
    </citation>
    <scope>NUCLEOTIDE SEQUENCE</scope>
    <source>
        <strain evidence="7">CBS 6242</strain>
    </source>
</reference>
<organism evidence="7 8">
    <name type="scientific">Filobasidium floriforme</name>
    <dbReference type="NCBI Taxonomy" id="5210"/>
    <lineage>
        <taxon>Eukaryota</taxon>
        <taxon>Fungi</taxon>
        <taxon>Dikarya</taxon>
        <taxon>Basidiomycota</taxon>
        <taxon>Agaricomycotina</taxon>
        <taxon>Tremellomycetes</taxon>
        <taxon>Filobasidiales</taxon>
        <taxon>Filobasidiaceae</taxon>
        <taxon>Filobasidium</taxon>
    </lineage>
</organism>
<evidence type="ECO:0000256" key="1">
    <source>
        <dbReference type="ARBA" id="ARBA00022723"/>
    </source>
</evidence>
<dbReference type="SMART" id="SM00064">
    <property type="entry name" value="FYVE"/>
    <property type="match status" value="1"/>
</dbReference>
<dbReference type="Proteomes" id="UP000812966">
    <property type="component" value="Unassembled WGS sequence"/>
</dbReference>
<feature type="compositionally biased region" description="Polar residues" evidence="5">
    <location>
        <begin position="148"/>
        <end position="157"/>
    </location>
</feature>
<dbReference type="Gene3D" id="3.30.40.10">
    <property type="entry name" value="Zinc/RING finger domain, C3HC4 (zinc finger)"/>
    <property type="match status" value="1"/>
</dbReference>
<keyword evidence="3" id="KW-0862">Zinc</keyword>
<feature type="region of interest" description="Disordered" evidence="5">
    <location>
        <begin position="1"/>
        <end position="243"/>
    </location>
</feature>
<dbReference type="Pfam" id="PF11464">
    <property type="entry name" value="Rbsn"/>
    <property type="match status" value="1"/>
</dbReference>
<dbReference type="EMBL" id="JABELV010000046">
    <property type="protein sequence ID" value="KAG7558321.1"/>
    <property type="molecule type" value="Genomic_DNA"/>
</dbReference>
<evidence type="ECO:0000259" key="6">
    <source>
        <dbReference type="PROSITE" id="PS50178"/>
    </source>
</evidence>
<dbReference type="Gene3D" id="4.10.860.20">
    <property type="entry name" value="Rabenosyn, Rab binding domain"/>
    <property type="match status" value="1"/>
</dbReference>
<dbReference type="SUPFAM" id="SSF57903">
    <property type="entry name" value="FYVE/PHD zinc finger"/>
    <property type="match status" value="1"/>
</dbReference>
<dbReference type="SUPFAM" id="SSF140125">
    <property type="entry name" value="Rabenosyn-5 Rab-binding domain-like"/>
    <property type="match status" value="1"/>
</dbReference>
<keyword evidence="2 4" id="KW-0863">Zinc-finger</keyword>
<feature type="compositionally biased region" description="Low complexity" evidence="5">
    <location>
        <begin position="68"/>
        <end position="94"/>
    </location>
</feature>
<proteinExistence type="predicted"/>
<dbReference type="PANTHER" id="PTHR23164">
    <property type="entry name" value="EARLY ENDOSOME ANTIGEN 1"/>
    <property type="match status" value="1"/>
</dbReference>
<feature type="domain" description="FYVE-type" evidence="6">
    <location>
        <begin position="349"/>
        <end position="380"/>
    </location>
</feature>
<dbReference type="CDD" id="cd15737">
    <property type="entry name" value="FYVE2_Vac1p_like"/>
    <property type="match status" value="1"/>
</dbReference>
<dbReference type="PANTHER" id="PTHR23164:SF30">
    <property type="entry name" value="EARLY ENDOSOME ANTIGEN 1"/>
    <property type="match status" value="1"/>
</dbReference>
<feature type="compositionally biased region" description="Polar residues" evidence="5">
    <location>
        <begin position="9"/>
        <end position="34"/>
    </location>
</feature>
<dbReference type="PROSITE" id="PS50178">
    <property type="entry name" value="ZF_FYVE"/>
    <property type="match status" value="1"/>
</dbReference>
<feature type="compositionally biased region" description="Basic and acidic residues" evidence="5">
    <location>
        <begin position="223"/>
        <end position="243"/>
    </location>
</feature>
<keyword evidence="8" id="KW-1185">Reference proteome</keyword>
<evidence type="ECO:0000256" key="3">
    <source>
        <dbReference type="ARBA" id="ARBA00022833"/>
    </source>
</evidence>